<dbReference type="HOGENOM" id="CLU_039809_2_0_3"/>
<dbReference type="OrthoDB" id="4391260at2"/>
<feature type="transmembrane region" description="Helical" evidence="5">
    <location>
        <begin position="362"/>
        <end position="386"/>
    </location>
</feature>
<organism evidence="7 8">
    <name type="scientific">Coleofasciculus chthonoplastes PCC 7420</name>
    <dbReference type="NCBI Taxonomy" id="118168"/>
    <lineage>
        <taxon>Bacteria</taxon>
        <taxon>Bacillati</taxon>
        <taxon>Cyanobacteriota</taxon>
        <taxon>Cyanophyceae</taxon>
        <taxon>Coleofasciculales</taxon>
        <taxon>Coleofasciculaceae</taxon>
        <taxon>Coleofasciculus</taxon>
    </lineage>
</organism>
<gene>
    <name evidence="7" type="ORF">MC7420_924</name>
</gene>
<keyword evidence="3 5" id="KW-1133">Transmembrane helix</keyword>
<dbReference type="Pfam" id="PF04932">
    <property type="entry name" value="Wzy_C"/>
    <property type="match status" value="1"/>
</dbReference>
<evidence type="ECO:0000256" key="2">
    <source>
        <dbReference type="ARBA" id="ARBA00022692"/>
    </source>
</evidence>
<feature type="domain" description="O-antigen ligase-related" evidence="6">
    <location>
        <begin position="226"/>
        <end position="375"/>
    </location>
</feature>
<protein>
    <submittedName>
        <fullName evidence="7">O-Antigen Polymerase family</fullName>
    </submittedName>
</protein>
<keyword evidence="8" id="KW-1185">Reference proteome</keyword>
<comment type="subcellular location">
    <subcellularLocation>
        <location evidence="1">Membrane</location>
        <topology evidence="1">Multi-pass membrane protein</topology>
    </subcellularLocation>
</comment>
<dbReference type="AlphaFoldDB" id="B4W5D4"/>
<dbReference type="PANTHER" id="PTHR37422">
    <property type="entry name" value="TEICHURONIC ACID BIOSYNTHESIS PROTEIN TUAE"/>
    <property type="match status" value="1"/>
</dbReference>
<dbReference type="EMBL" id="DS989887">
    <property type="protein sequence ID" value="EDX70605.1"/>
    <property type="molecule type" value="Genomic_DNA"/>
</dbReference>
<dbReference type="Proteomes" id="UP000003835">
    <property type="component" value="Unassembled WGS sequence"/>
</dbReference>
<dbReference type="InterPro" id="IPR051533">
    <property type="entry name" value="WaaL-like"/>
</dbReference>
<evidence type="ECO:0000256" key="3">
    <source>
        <dbReference type="ARBA" id="ARBA00022989"/>
    </source>
</evidence>
<feature type="transmembrane region" description="Helical" evidence="5">
    <location>
        <begin position="398"/>
        <end position="418"/>
    </location>
</feature>
<name>B4W5D4_9CYAN</name>
<dbReference type="RefSeq" id="WP_006106616.1">
    <property type="nucleotide sequence ID" value="NZ_DS989887.1"/>
</dbReference>
<dbReference type="STRING" id="118168.MC7420_924"/>
<feature type="transmembrane region" description="Helical" evidence="5">
    <location>
        <begin position="266"/>
        <end position="285"/>
    </location>
</feature>
<feature type="transmembrane region" description="Helical" evidence="5">
    <location>
        <begin position="135"/>
        <end position="154"/>
    </location>
</feature>
<accession>B4W5D4</accession>
<dbReference type="InterPro" id="IPR007016">
    <property type="entry name" value="O-antigen_ligase-rel_domated"/>
</dbReference>
<keyword evidence="2 5" id="KW-0812">Transmembrane</keyword>
<feature type="transmembrane region" description="Helical" evidence="5">
    <location>
        <begin position="41"/>
        <end position="59"/>
    </location>
</feature>
<dbReference type="GO" id="GO:0016020">
    <property type="term" value="C:membrane"/>
    <property type="evidence" value="ECO:0007669"/>
    <property type="project" value="UniProtKB-SubCell"/>
</dbReference>
<feature type="transmembrane region" description="Helical" evidence="5">
    <location>
        <begin position="105"/>
        <end position="129"/>
    </location>
</feature>
<evidence type="ECO:0000313" key="8">
    <source>
        <dbReference type="Proteomes" id="UP000003835"/>
    </source>
</evidence>
<evidence type="ECO:0000256" key="4">
    <source>
        <dbReference type="ARBA" id="ARBA00023136"/>
    </source>
</evidence>
<reference evidence="7 8" key="1">
    <citation type="submission" date="2008-07" db="EMBL/GenBank/DDBJ databases">
        <authorList>
            <person name="Tandeau de Marsac N."/>
            <person name="Ferriera S."/>
            <person name="Johnson J."/>
            <person name="Kravitz S."/>
            <person name="Beeson K."/>
            <person name="Sutton G."/>
            <person name="Rogers Y.-H."/>
            <person name="Friedman R."/>
            <person name="Frazier M."/>
            <person name="Venter J.C."/>
        </authorList>
    </citation>
    <scope>NUCLEOTIDE SEQUENCE [LARGE SCALE GENOMIC DNA]</scope>
    <source>
        <strain evidence="7 8">PCC 7420</strain>
    </source>
</reference>
<sequence>MKEILLNPIFLMPILIIGLTYIGISYTLVSRNPKLAFKAEKVLIFVFILVMAGFNWGLFERLHPLASAVHGTTLAARIGQLAIYGAILFIFFPRLSNTLKDSLQVLVITLIENPFLYLLFLMMSLSMFWSEIPILTLRHTLVLLGITTVAAYIAKQYNWVELCGFIKWATALQAILSLIDRDPQGKGWTGIYGHANGHGSHMGLSVALWAWYAVNYPKQRWFAVIIAAISLLLVEKTNSAGAKVQIFVYFSFLIYLQVVKKLPPKWQFVAVVLFIILFSIATILITENLETIVVDVLGKDMTFTGRRPMWELLWETKIKSHLWLGYGYYSFWQPWRGISDSGLVIMPNGYKVPNAHNGFMEIILDIGMIGLIFFLLAYLKTIATAIRYMNQSNQRESVLPFLFLMYLIMPALTNNRIIDFSDFWCYYIFVVVRLSIDLHQMSVSRKEQSKMLDQSVIPKLRD</sequence>
<feature type="transmembrane region" description="Helical" evidence="5">
    <location>
        <begin position="74"/>
        <end position="93"/>
    </location>
</feature>
<evidence type="ECO:0000256" key="5">
    <source>
        <dbReference type="SAM" id="Phobius"/>
    </source>
</evidence>
<dbReference type="PANTHER" id="PTHR37422:SF17">
    <property type="entry name" value="O-ANTIGEN LIGASE"/>
    <property type="match status" value="1"/>
</dbReference>
<evidence type="ECO:0000256" key="1">
    <source>
        <dbReference type="ARBA" id="ARBA00004141"/>
    </source>
</evidence>
<proteinExistence type="predicted"/>
<evidence type="ECO:0000313" key="7">
    <source>
        <dbReference type="EMBL" id="EDX70605.1"/>
    </source>
</evidence>
<feature type="transmembrane region" description="Helical" evidence="5">
    <location>
        <begin position="6"/>
        <end position="29"/>
    </location>
</feature>
<dbReference type="eggNOG" id="COG3307">
    <property type="taxonomic scope" value="Bacteria"/>
</dbReference>
<keyword evidence="4 5" id="KW-0472">Membrane</keyword>
<evidence type="ECO:0000259" key="6">
    <source>
        <dbReference type="Pfam" id="PF04932"/>
    </source>
</evidence>